<reference evidence="2 3" key="1">
    <citation type="journal article" date="2018" name="Proc. Natl. Acad. Sci. U.S.A.">
        <title>Linking secondary metabolites to gene clusters through genome sequencing of six diverse Aspergillus species.</title>
        <authorList>
            <person name="Kaerboelling I."/>
            <person name="Vesth T.C."/>
            <person name="Frisvad J.C."/>
            <person name="Nybo J.L."/>
            <person name="Theobald S."/>
            <person name="Kuo A."/>
            <person name="Bowyer P."/>
            <person name="Matsuda Y."/>
            <person name="Mondo S."/>
            <person name="Lyhne E.K."/>
            <person name="Kogle M.E."/>
            <person name="Clum A."/>
            <person name="Lipzen A."/>
            <person name="Salamov A."/>
            <person name="Ngan C.Y."/>
            <person name="Daum C."/>
            <person name="Chiniquy J."/>
            <person name="Barry K."/>
            <person name="LaButti K."/>
            <person name="Haridas S."/>
            <person name="Simmons B.A."/>
            <person name="Magnuson J.K."/>
            <person name="Mortensen U.H."/>
            <person name="Larsen T.O."/>
            <person name="Grigoriev I.V."/>
            <person name="Baker S.E."/>
            <person name="Andersen M.R."/>
        </authorList>
    </citation>
    <scope>NUCLEOTIDE SEQUENCE [LARGE SCALE GENOMIC DNA]</scope>
    <source>
        <strain evidence="2 3">IBT 24754</strain>
    </source>
</reference>
<feature type="compositionally biased region" description="Basic and acidic residues" evidence="1">
    <location>
        <begin position="122"/>
        <end position="136"/>
    </location>
</feature>
<evidence type="ECO:0000313" key="2">
    <source>
        <dbReference type="EMBL" id="PTU25467.1"/>
    </source>
</evidence>
<name>A0A2T5MAB6_9EURO</name>
<organism evidence="2 3">
    <name type="scientific">Aspergillus ochraceoroseus IBT 24754</name>
    <dbReference type="NCBI Taxonomy" id="1392256"/>
    <lineage>
        <taxon>Eukaryota</taxon>
        <taxon>Fungi</taxon>
        <taxon>Dikarya</taxon>
        <taxon>Ascomycota</taxon>
        <taxon>Pezizomycotina</taxon>
        <taxon>Eurotiomycetes</taxon>
        <taxon>Eurotiomycetidae</taxon>
        <taxon>Eurotiales</taxon>
        <taxon>Aspergillaceae</taxon>
        <taxon>Aspergillus</taxon>
        <taxon>Aspergillus subgen. Nidulantes</taxon>
    </lineage>
</organism>
<proteinExistence type="predicted"/>
<protein>
    <submittedName>
        <fullName evidence="2">Uncharacterized protein</fullName>
    </submittedName>
</protein>
<evidence type="ECO:0000256" key="1">
    <source>
        <dbReference type="SAM" id="MobiDB-lite"/>
    </source>
</evidence>
<feature type="compositionally biased region" description="Polar residues" evidence="1">
    <location>
        <begin position="220"/>
        <end position="239"/>
    </location>
</feature>
<dbReference type="VEuPathDB" id="FungiDB:P175DRAFT_080038"/>
<accession>A0A2T5MAB6</accession>
<evidence type="ECO:0000313" key="3">
    <source>
        <dbReference type="Proteomes" id="UP000244073"/>
    </source>
</evidence>
<dbReference type="EMBL" id="MSFN02000001">
    <property type="protein sequence ID" value="PTU25467.1"/>
    <property type="molecule type" value="Genomic_DNA"/>
</dbReference>
<dbReference type="Proteomes" id="UP000244073">
    <property type="component" value="Unassembled WGS sequence"/>
</dbReference>
<dbReference type="AlphaFoldDB" id="A0A2T5MAB6"/>
<comment type="caution">
    <text evidence="2">The sequence shown here is derived from an EMBL/GenBank/DDBJ whole genome shotgun (WGS) entry which is preliminary data.</text>
</comment>
<sequence length="354" mass="38246">MGDRRLGEATLGGEPLFKGDVLRAVDPEPWLVCGRAGLVGVMTSGRRWLEEDPGVVGLGPWLGDTVDASVDAVSGTRSERELLRLRRTLTTPFVEIPRTDDDDGGSSCALPGRRSSSCDVDAPERSREPGRNREPRLVSISIDFERSKEPFGVPGSDSLGPPLLLLRVLKIEDTLLSPSGLEVSRCKLKPKRFRKEDALELTEPAVCEADLVCSPVKMPSNETPPGINSSKRLSKSSTNRSKREMCCIGSPLIVKTSAKAAVNAPRSPSLPEASSNSARRRMRDASARRFWGLMSATNFRKFSSKSRGNMVSNWFWSSFSDGGSITGPICSFHAFSMNVSNATKSVSTATSAAA</sequence>
<dbReference type="RefSeq" id="XP_040756859.1">
    <property type="nucleotide sequence ID" value="XM_040901104.1"/>
</dbReference>
<dbReference type="GeneID" id="63817988"/>
<feature type="region of interest" description="Disordered" evidence="1">
    <location>
        <begin position="218"/>
        <end position="240"/>
    </location>
</feature>
<gene>
    <name evidence="2" type="ORF">P175DRAFT_080038</name>
</gene>
<feature type="region of interest" description="Disordered" evidence="1">
    <location>
        <begin position="95"/>
        <end position="136"/>
    </location>
</feature>